<reference evidence="1 2" key="1">
    <citation type="submission" date="2020-08" db="EMBL/GenBank/DDBJ databases">
        <title>Genomic Encyclopedia of Type Strains, Phase IV (KMG-IV): sequencing the most valuable type-strain genomes for metagenomic binning, comparative biology and taxonomic classification.</title>
        <authorList>
            <person name="Goeker M."/>
        </authorList>
    </citation>
    <scope>NUCLEOTIDE SEQUENCE [LARGE SCALE GENOMIC DNA]</scope>
    <source>
        <strain evidence="1 2">DSM 102983</strain>
    </source>
</reference>
<name>A0ABR6KTP4_9BACT</name>
<sequence length="373" mass="42329">MKTGCLIFLQIIFLVIMGCKKESDVNKDSLPVFDMEATIGRQVPDTFMWNSIAKKITYVPLSTSPDALFGSAQLIHIDKDFYCMVDQKTGSIFYSNKKGKIIHSFSKKGQGPGEYAWLTYVSMNLKDSTISVFDQKSEKYIVYDLRGNFVKETMLKEKGLNTVHLVSDDFAVAKGRDVGDYRLCVTDKDLNIRENLFPMDTTLTEMERFCMIWQLNYSRNRDMFIANFANEDTIFAVTAKGAEPVCVLKKGKYTLPEEEAKKPMDITSSPYIRSMWLSSVLDYYLITYLFENQIYDEVWSAKDNRIVSRLLCENGEWGFPLCLPSGKKVLLNTRMLYVNGNIVASFIDASTAAEGGIVGVDEDDNPVLVVMEL</sequence>
<dbReference type="Proteomes" id="UP000533637">
    <property type="component" value="Unassembled WGS sequence"/>
</dbReference>
<comment type="caution">
    <text evidence="1">The sequence shown here is derived from an EMBL/GenBank/DDBJ whole genome shotgun (WGS) entry which is preliminary data.</text>
</comment>
<dbReference type="EMBL" id="JACHOC010000012">
    <property type="protein sequence ID" value="MBB4624870.1"/>
    <property type="molecule type" value="Genomic_DNA"/>
</dbReference>
<accession>A0ABR6KTP4</accession>
<dbReference type="Pfam" id="PF17170">
    <property type="entry name" value="DUF5128"/>
    <property type="match status" value="1"/>
</dbReference>
<protein>
    <recommendedName>
        <fullName evidence="3">6-bladed beta-propeller</fullName>
    </recommendedName>
</protein>
<gene>
    <name evidence="1" type="ORF">GGQ57_004815</name>
</gene>
<organism evidence="1 2">
    <name type="scientific">Parabacteroides faecis</name>
    <dbReference type="NCBI Taxonomy" id="1217282"/>
    <lineage>
        <taxon>Bacteria</taxon>
        <taxon>Pseudomonadati</taxon>
        <taxon>Bacteroidota</taxon>
        <taxon>Bacteroidia</taxon>
        <taxon>Bacteroidales</taxon>
        <taxon>Tannerellaceae</taxon>
        <taxon>Parabacteroides</taxon>
    </lineage>
</organism>
<evidence type="ECO:0008006" key="3">
    <source>
        <dbReference type="Google" id="ProtNLM"/>
    </source>
</evidence>
<dbReference type="PROSITE" id="PS51257">
    <property type="entry name" value="PROKAR_LIPOPROTEIN"/>
    <property type="match status" value="1"/>
</dbReference>
<proteinExistence type="predicted"/>
<evidence type="ECO:0000313" key="2">
    <source>
        <dbReference type="Proteomes" id="UP000533637"/>
    </source>
</evidence>
<keyword evidence="2" id="KW-1185">Reference proteome</keyword>
<dbReference type="RefSeq" id="WP_183672354.1">
    <property type="nucleotide sequence ID" value="NZ_BMPB01000016.1"/>
</dbReference>
<evidence type="ECO:0000313" key="1">
    <source>
        <dbReference type="EMBL" id="MBB4624870.1"/>
    </source>
</evidence>